<name>A0ABW7FR71_9BURK</name>
<protein>
    <recommendedName>
        <fullName evidence="3">Antitoxin Xre/MbcA/ParS-like toxin-binding domain-containing protein</fullName>
    </recommendedName>
</protein>
<dbReference type="EMBL" id="JBIGHZ010000001">
    <property type="protein sequence ID" value="MFG6446813.1"/>
    <property type="molecule type" value="Genomic_DNA"/>
</dbReference>
<accession>A0ABW7FR71</accession>
<evidence type="ECO:0000313" key="1">
    <source>
        <dbReference type="EMBL" id="MFG6446813.1"/>
    </source>
</evidence>
<gene>
    <name evidence="1" type="ORF">ACG0Z6_01005</name>
</gene>
<keyword evidence="2" id="KW-1185">Reference proteome</keyword>
<sequence length="87" mass="9927">MKRMDIRWYTFAEICGRDFSGCSFKEELVISCGGSEDIARVLFFHLRSESLAWLQRVVPALGDQVPARLIADGQADRVRDCLWSMPC</sequence>
<proteinExistence type="predicted"/>
<comment type="caution">
    <text evidence="1">The sequence shown here is derived from an EMBL/GenBank/DDBJ whole genome shotgun (WGS) entry which is preliminary data.</text>
</comment>
<evidence type="ECO:0000313" key="2">
    <source>
        <dbReference type="Proteomes" id="UP001606099"/>
    </source>
</evidence>
<evidence type="ECO:0008006" key="3">
    <source>
        <dbReference type="Google" id="ProtNLM"/>
    </source>
</evidence>
<organism evidence="1 2">
    <name type="scientific">Roseateles rivi</name>
    <dbReference type="NCBI Taxonomy" id="3299028"/>
    <lineage>
        <taxon>Bacteria</taxon>
        <taxon>Pseudomonadati</taxon>
        <taxon>Pseudomonadota</taxon>
        <taxon>Betaproteobacteria</taxon>
        <taxon>Burkholderiales</taxon>
        <taxon>Sphaerotilaceae</taxon>
        <taxon>Roseateles</taxon>
    </lineage>
</organism>
<reference evidence="1 2" key="1">
    <citation type="submission" date="2024-08" db="EMBL/GenBank/DDBJ databases">
        <authorList>
            <person name="Lu H."/>
        </authorList>
    </citation>
    <scope>NUCLEOTIDE SEQUENCE [LARGE SCALE GENOMIC DNA]</scope>
    <source>
        <strain evidence="1 2">BYS180W</strain>
    </source>
</reference>
<dbReference type="Proteomes" id="UP001606099">
    <property type="component" value="Unassembled WGS sequence"/>
</dbReference>
<dbReference type="RefSeq" id="WP_394457961.1">
    <property type="nucleotide sequence ID" value="NZ_JBIGHZ010000001.1"/>
</dbReference>